<reference evidence="6" key="1">
    <citation type="journal article" date="2019" name="Int. J. Syst. Evol. Microbiol.">
        <title>The Global Catalogue of Microorganisms (GCM) 10K type strain sequencing project: providing services to taxonomists for standard genome sequencing and annotation.</title>
        <authorList>
            <consortium name="The Broad Institute Genomics Platform"/>
            <consortium name="The Broad Institute Genome Sequencing Center for Infectious Disease"/>
            <person name="Wu L."/>
            <person name="Ma J."/>
        </authorList>
    </citation>
    <scope>NUCLEOTIDE SEQUENCE [LARGE SCALE GENOMIC DNA]</scope>
    <source>
        <strain evidence="6">JCM 14546</strain>
    </source>
</reference>
<protein>
    <submittedName>
        <fullName evidence="5">Low-specificity L-threonine aldolase</fullName>
    </submittedName>
</protein>
<keyword evidence="6" id="KW-1185">Reference proteome</keyword>
<evidence type="ECO:0000313" key="6">
    <source>
        <dbReference type="Proteomes" id="UP001500755"/>
    </source>
</evidence>
<feature type="domain" description="Aromatic amino acid beta-eliminating lyase/threonine aldolase" evidence="4">
    <location>
        <begin position="3"/>
        <end position="287"/>
    </location>
</feature>
<comment type="cofactor">
    <cofactor evidence="1">
        <name>pyridoxal 5'-phosphate</name>
        <dbReference type="ChEBI" id="CHEBI:597326"/>
    </cofactor>
</comment>
<comment type="caution">
    <text evidence="5">The sequence shown here is derived from an EMBL/GenBank/DDBJ whole genome shotgun (WGS) entry which is preliminary data.</text>
</comment>
<evidence type="ECO:0000256" key="1">
    <source>
        <dbReference type="ARBA" id="ARBA00001933"/>
    </source>
</evidence>
<dbReference type="InterPro" id="IPR015422">
    <property type="entry name" value="PyrdxlP-dep_Trfase_small"/>
</dbReference>
<dbReference type="NCBIfam" id="NF041359">
    <property type="entry name" value="GntG_guanitoxin"/>
    <property type="match status" value="1"/>
</dbReference>
<dbReference type="Gene3D" id="3.90.1150.10">
    <property type="entry name" value="Aspartate Aminotransferase, domain 1"/>
    <property type="match status" value="1"/>
</dbReference>
<dbReference type="InterPro" id="IPR001597">
    <property type="entry name" value="ArAA_b-elim_lyase/Thr_aldolase"/>
</dbReference>
<sequence>MIDLRSDTLTLPSEEMRTAMFRAEVGDDVYGEDPSINALEERTAELLHQEAGLYCPSGSMTNMLGIAAQVPRGYEALCESQAHIVRAECGSHAALAGVTTRTWVSPDGTFDASMPLSMVSEPRGYNQVGTKVIEVENSHNFGGGRVADIEQLRILHSATRELGVRVHVDGARLGNTVAATGISLGEYGDLADSVSLCLSKGLGAPVGSVLVGDADMIAEARLLRKRYGGGMRQAGILAAGALWALEHNLERLADDNANALRIAEAVAATSPGIVDPTVVETNIVFFDFSGTGASGTAFAEAAAREGVRVTAMSESKVRIVTHLDVSDDDALKAGEILARVASDLLGASAA</sequence>
<dbReference type="InterPro" id="IPR023603">
    <property type="entry name" value="Low_specificity_L-TA-like"/>
</dbReference>
<evidence type="ECO:0000256" key="3">
    <source>
        <dbReference type="ARBA" id="ARBA00022898"/>
    </source>
</evidence>
<organism evidence="5 6">
    <name type="scientific">Brevibacterium samyangense</name>
    <dbReference type="NCBI Taxonomy" id="366888"/>
    <lineage>
        <taxon>Bacteria</taxon>
        <taxon>Bacillati</taxon>
        <taxon>Actinomycetota</taxon>
        <taxon>Actinomycetes</taxon>
        <taxon>Micrococcales</taxon>
        <taxon>Brevibacteriaceae</taxon>
        <taxon>Brevibacterium</taxon>
    </lineage>
</organism>
<accession>A0ABP5ERE5</accession>
<dbReference type="InterPro" id="IPR015424">
    <property type="entry name" value="PyrdxlP-dep_Trfase"/>
</dbReference>
<evidence type="ECO:0000256" key="2">
    <source>
        <dbReference type="ARBA" id="ARBA00006966"/>
    </source>
</evidence>
<proteinExistence type="inferred from homology"/>
<comment type="similarity">
    <text evidence="2">Belongs to the threonine aldolase family.</text>
</comment>
<dbReference type="Pfam" id="PF01212">
    <property type="entry name" value="Beta_elim_lyase"/>
    <property type="match status" value="1"/>
</dbReference>
<dbReference type="PANTHER" id="PTHR48097:SF9">
    <property type="entry name" value="L-THREONINE ALDOLASE"/>
    <property type="match status" value="1"/>
</dbReference>
<dbReference type="PANTHER" id="PTHR48097">
    <property type="entry name" value="L-THREONINE ALDOLASE-RELATED"/>
    <property type="match status" value="1"/>
</dbReference>
<gene>
    <name evidence="5" type="primary">ltaE</name>
    <name evidence="5" type="ORF">GCM10009755_14350</name>
</gene>
<dbReference type="InterPro" id="IPR015421">
    <property type="entry name" value="PyrdxlP-dep_Trfase_major"/>
</dbReference>
<dbReference type="SUPFAM" id="SSF53383">
    <property type="entry name" value="PLP-dependent transferases"/>
    <property type="match status" value="1"/>
</dbReference>
<keyword evidence="3" id="KW-0663">Pyridoxal phosphate</keyword>
<dbReference type="Gene3D" id="3.40.640.10">
    <property type="entry name" value="Type I PLP-dependent aspartate aminotransferase-like (Major domain)"/>
    <property type="match status" value="1"/>
</dbReference>
<evidence type="ECO:0000313" key="5">
    <source>
        <dbReference type="EMBL" id="GAA2005704.1"/>
    </source>
</evidence>
<name>A0ABP5ERE5_9MICO</name>
<dbReference type="EMBL" id="BAAANO010000013">
    <property type="protein sequence ID" value="GAA2005704.1"/>
    <property type="molecule type" value="Genomic_DNA"/>
</dbReference>
<dbReference type="PIRSF" id="PIRSF017617">
    <property type="entry name" value="Thr_aldolase"/>
    <property type="match status" value="1"/>
</dbReference>
<dbReference type="RefSeq" id="WP_344308308.1">
    <property type="nucleotide sequence ID" value="NZ_BAAANO010000013.1"/>
</dbReference>
<dbReference type="Proteomes" id="UP001500755">
    <property type="component" value="Unassembled WGS sequence"/>
</dbReference>
<evidence type="ECO:0000259" key="4">
    <source>
        <dbReference type="Pfam" id="PF01212"/>
    </source>
</evidence>